<dbReference type="GO" id="GO:0005794">
    <property type="term" value="C:Golgi apparatus"/>
    <property type="evidence" value="ECO:0007669"/>
    <property type="project" value="UniProtKB-ARBA"/>
</dbReference>
<comment type="similarity">
    <text evidence="2">Belongs to the STXBP/unc-18/SEC1 family.</text>
</comment>
<comment type="caution">
    <text evidence="6">The sequence shown here is derived from an EMBL/GenBank/DDBJ whole genome shotgun (WGS) entry which is preliminary data.</text>
</comment>
<dbReference type="AlphaFoldDB" id="A0AAN7RG98"/>
<accession>A0AAN7RG98</accession>
<name>A0AAN7RG98_TRANT</name>
<dbReference type="InterPro" id="IPR043154">
    <property type="entry name" value="Sec-1-like_dom1"/>
</dbReference>
<dbReference type="PIRSF" id="PIRSF005715">
    <property type="entry name" value="VPS45_Sec1"/>
    <property type="match status" value="1"/>
</dbReference>
<evidence type="ECO:0008006" key="8">
    <source>
        <dbReference type="Google" id="ProtNLM"/>
    </source>
</evidence>
<dbReference type="InterPro" id="IPR043127">
    <property type="entry name" value="Sec-1-like_dom3a"/>
</dbReference>
<evidence type="ECO:0000256" key="2">
    <source>
        <dbReference type="ARBA" id="ARBA00009884"/>
    </source>
</evidence>
<sequence>MVLVSAARDYINRMLQDISGMKVLVLDSQTVSVVSVAYTQSELLKKEVFLVELIDSISKSKESMSHLKAIYFLRPTSENIQYVRRQLASPRFGEYHLFFSNILKDTQIHILADSDEQEVVQQVQEFYADFIAVDPFHFTLNIPSNHMYMLPAVVDPPQLQQFCDCAVDGISAVFLALKRRPVVRYQRTSDIAKRIAHEVSKLMYQQESGLFDFRRTEVSPLLLIVDRRDDPVTPLLNQWTYQAMVHELMGIQDNKADLRSFGKIPKDQQEIVLSSEQDAFFKANMHENFGDIGINIKRMVDEFQQLARSNQNIQTIEDMAKFVDNYPEYRKMHGNVSKHVTLVTEMSRIVEERKLMMVSETEQELACNGGQVAAFEAVTNLLNNENVSDMDRLRLVMLYALRYEKESPVQLMQLFNKLAAQSPKYKPGLVQFLLKQAGVDKRTGDLFGNRDLLNIARNMARGLKGVENVYTQHQPLLFQTMESIIKGRLRDVDYPSVGNHFQQGRPQEVIIFIVGGTTYEESRSVALQNATNAGIRFILGGSVILNSRRFLKDLEEAQRIARTSSSVV</sequence>
<dbReference type="PANTHER" id="PTHR11679">
    <property type="entry name" value="VESICLE PROTEIN SORTING-ASSOCIATED"/>
    <property type="match status" value="1"/>
</dbReference>
<dbReference type="Gene3D" id="1.25.40.60">
    <property type="match status" value="1"/>
</dbReference>
<dbReference type="InterPro" id="IPR001619">
    <property type="entry name" value="Sec1-like"/>
</dbReference>
<evidence type="ECO:0000256" key="4">
    <source>
        <dbReference type="ARBA" id="ARBA00022927"/>
    </source>
</evidence>
<keyword evidence="5" id="KW-0472">Membrane</keyword>
<dbReference type="GO" id="GO:0031338">
    <property type="term" value="P:regulation of vesicle fusion"/>
    <property type="evidence" value="ECO:0007669"/>
    <property type="project" value="UniProtKB-ARBA"/>
</dbReference>
<reference evidence="6 7" key="1">
    <citation type="journal article" date="2023" name="Hortic Res">
        <title>Pangenome of water caltrop reveals structural variations and asymmetric subgenome divergence after allopolyploidization.</title>
        <authorList>
            <person name="Zhang X."/>
            <person name="Chen Y."/>
            <person name="Wang L."/>
            <person name="Yuan Y."/>
            <person name="Fang M."/>
            <person name="Shi L."/>
            <person name="Lu R."/>
            <person name="Comes H.P."/>
            <person name="Ma Y."/>
            <person name="Chen Y."/>
            <person name="Huang G."/>
            <person name="Zhou Y."/>
            <person name="Zheng Z."/>
            <person name="Qiu Y."/>
        </authorList>
    </citation>
    <scope>NUCLEOTIDE SEQUENCE [LARGE SCALE GENOMIC DNA]</scope>
    <source>
        <strain evidence="6">F231</strain>
    </source>
</reference>
<keyword evidence="7" id="KW-1185">Reference proteome</keyword>
<evidence type="ECO:0000256" key="3">
    <source>
        <dbReference type="ARBA" id="ARBA00022448"/>
    </source>
</evidence>
<dbReference type="GO" id="GO:0016192">
    <property type="term" value="P:vesicle-mediated transport"/>
    <property type="evidence" value="ECO:0007669"/>
    <property type="project" value="InterPro"/>
</dbReference>
<evidence type="ECO:0000313" key="7">
    <source>
        <dbReference type="Proteomes" id="UP001346149"/>
    </source>
</evidence>
<gene>
    <name evidence="6" type="ORF">SAY86_001200</name>
</gene>
<dbReference type="Pfam" id="PF00995">
    <property type="entry name" value="Sec1"/>
    <property type="match status" value="1"/>
</dbReference>
<dbReference type="Gene3D" id="3.40.50.2060">
    <property type="match status" value="1"/>
</dbReference>
<dbReference type="GO" id="GO:0006886">
    <property type="term" value="P:intracellular protein transport"/>
    <property type="evidence" value="ECO:0007669"/>
    <property type="project" value="UniProtKB-ARBA"/>
</dbReference>
<dbReference type="InterPro" id="IPR027482">
    <property type="entry name" value="Sec1-like_dom2"/>
</dbReference>
<dbReference type="FunFam" id="3.40.50.2060:FF:000007">
    <property type="entry name" value="Vacuolar sorting protein"/>
    <property type="match status" value="1"/>
</dbReference>
<evidence type="ECO:0000256" key="5">
    <source>
        <dbReference type="ARBA" id="ARBA00023136"/>
    </source>
</evidence>
<dbReference type="GO" id="GO:0031201">
    <property type="term" value="C:SNARE complex"/>
    <property type="evidence" value="ECO:0007669"/>
    <property type="project" value="UniProtKB-ARBA"/>
</dbReference>
<evidence type="ECO:0000256" key="1">
    <source>
        <dbReference type="ARBA" id="ARBA00004184"/>
    </source>
</evidence>
<dbReference type="EMBL" id="JAXQNO010000002">
    <property type="protein sequence ID" value="KAK4802997.1"/>
    <property type="molecule type" value="Genomic_DNA"/>
</dbReference>
<dbReference type="InterPro" id="IPR036045">
    <property type="entry name" value="Sec1-like_sf"/>
</dbReference>
<dbReference type="GO" id="GO:0098588">
    <property type="term" value="C:bounding membrane of organelle"/>
    <property type="evidence" value="ECO:0007669"/>
    <property type="project" value="UniProtKB-ARBA"/>
</dbReference>
<keyword evidence="4" id="KW-0653">Protein transport</keyword>
<organism evidence="6 7">
    <name type="scientific">Trapa natans</name>
    <name type="common">Water chestnut</name>
    <dbReference type="NCBI Taxonomy" id="22666"/>
    <lineage>
        <taxon>Eukaryota</taxon>
        <taxon>Viridiplantae</taxon>
        <taxon>Streptophyta</taxon>
        <taxon>Embryophyta</taxon>
        <taxon>Tracheophyta</taxon>
        <taxon>Spermatophyta</taxon>
        <taxon>Magnoliopsida</taxon>
        <taxon>eudicotyledons</taxon>
        <taxon>Gunneridae</taxon>
        <taxon>Pentapetalae</taxon>
        <taxon>rosids</taxon>
        <taxon>malvids</taxon>
        <taxon>Myrtales</taxon>
        <taxon>Lythraceae</taxon>
        <taxon>Trapa</taxon>
    </lineage>
</organism>
<keyword evidence="3" id="KW-0813">Transport</keyword>
<comment type="subcellular location">
    <subcellularLocation>
        <location evidence="1">Endomembrane system</location>
        <topology evidence="1">Peripheral membrane protein</topology>
    </subcellularLocation>
</comment>
<protein>
    <recommendedName>
        <fullName evidence="8">Vacuolar protein sorting-associated protein 45 homolog</fullName>
    </recommendedName>
</protein>
<dbReference type="Proteomes" id="UP001346149">
    <property type="component" value="Unassembled WGS sequence"/>
</dbReference>
<dbReference type="Gene3D" id="3.40.50.1910">
    <property type="match status" value="1"/>
</dbReference>
<proteinExistence type="inferred from homology"/>
<dbReference type="Gene3D" id="3.90.830.10">
    <property type="entry name" value="Syntaxin Binding Protein 1, Chain A, domain 2"/>
    <property type="match status" value="1"/>
</dbReference>
<evidence type="ECO:0000313" key="6">
    <source>
        <dbReference type="EMBL" id="KAK4802997.1"/>
    </source>
</evidence>
<dbReference type="SUPFAM" id="SSF56815">
    <property type="entry name" value="Sec1/munc18-like (SM) proteins"/>
    <property type="match status" value="1"/>
</dbReference>